<evidence type="ECO:0000256" key="1">
    <source>
        <dbReference type="SAM" id="MobiDB-lite"/>
    </source>
</evidence>
<keyword evidence="3" id="KW-1185">Reference proteome</keyword>
<evidence type="ECO:0008006" key="4">
    <source>
        <dbReference type="Google" id="ProtNLM"/>
    </source>
</evidence>
<dbReference type="EMBL" id="JABBWK010000004">
    <property type="protein sequence ID" value="KAG1906649.1"/>
    <property type="molecule type" value="Genomic_DNA"/>
</dbReference>
<evidence type="ECO:0000313" key="3">
    <source>
        <dbReference type="Proteomes" id="UP001195769"/>
    </source>
</evidence>
<evidence type="ECO:0000313" key="2">
    <source>
        <dbReference type="EMBL" id="KAG1906649.1"/>
    </source>
</evidence>
<proteinExistence type="predicted"/>
<organism evidence="2 3">
    <name type="scientific">Suillus fuscotomentosus</name>
    <dbReference type="NCBI Taxonomy" id="1912939"/>
    <lineage>
        <taxon>Eukaryota</taxon>
        <taxon>Fungi</taxon>
        <taxon>Dikarya</taxon>
        <taxon>Basidiomycota</taxon>
        <taxon>Agaricomycotina</taxon>
        <taxon>Agaricomycetes</taxon>
        <taxon>Agaricomycetidae</taxon>
        <taxon>Boletales</taxon>
        <taxon>Suillineae</taxon>
        <taxon>Suillaceae</taxon>
        <taxon>Suillus</taxon>
    </lineage>
</organism>
<comment type="caution">
    <text evidence="2">The sequence shown here is derived from an EMBL/GenBank/DDBJ whole genome shotgun (WGS) entry which is preliminary data.</text>
</comment>
<dbReference type="RefSeq" id="XP_041232224.1">
    <property type="nucleotide sequence ID" value="XM_041371964.1"/>
</dbReference>
<gene>
    <name evidence="2" type="ORF">F5891DRAFT_475251</name>
</gene>
<dbReference type="AlphaFoldDB" id="A0AAD4EKG5"/>
<dbReference type="Proteomes" id="UP001195769">
    <property type="component" value="Unassembled WGS sequence"/>
</dbReference>
<dbReference type="GeneID" id="64666262"/>
<accession>A0AAD4EKG5</accession>
<name>A0AAD4EKG5_9AGAM</name>
<reference evidence="2" key="1">
    <citation type="journal article" date="2020" name="New Phytol.">
        <title>Comparative genomics reveals dynamic genome evolution in host specialist ectomycorrhizal fungi.</title>
        <authorList>
            <person name="Lofgren L.A."/>
            <person name="Nguyen N.H."/>
            <person name="Vilgalys R."/>
            <person name="Ruytinx J."/>
            <person name="Liao H.L."/>
            <person name="Branco S."/>
            <person name="Kuo A."/>
            <person name="LaButti K."/>
            <person name="Lipzen A."/>
            <person name="Andreopoulos W."/>
            <person name="Pangilinan J."/>
            <person name="Riley R."/>
            <person name="Hundley H."/>
            <person name="Na H."/>
            <person name="Barry K."/>
            <person name="Grigoriev I.V."/>
            <person name="Stajich J.E."/>
            <person name="Kennedy P.G."/>
        </authorList>
    </citation>
    <scope>NUCLEOTIDE SEQUENCE</scope>
    <source>
        <strain evidence="2">FC203</strain>
    </source>
</reference>
<protein>
    <recommendedName>
        <fullName evidence="4">Zinc-finger domain-containing protein</fullName>
    </recommendedName>
</protein>
<feature type="region of interest" description="Disordered" evidence="1">
    <location>
        <begin position="66"/>
        <end position="100"/>
    </location>
</feature>
<feature type="compositionally biased region" description="Low complexity" evidence="1">
    <location>
        <begin position="78"/>
        <end position="92"/>
    </location>
</feature>
<sequence>MIAPSTKTKESLSATFHQTAGVFDGLSSSEVLKKESQGSQTSFPYYDSPFSTYPLLLSQLRTTPLDADSCQDPRRTATHSSRSSSQASASHAPNLSSPSSRTSLIYCAPSLSHSCSTVFVPDLKPLKLASLQRALGQFSASDSGVRVCQYEVPGGGVCRDKDCNDLHLSRLVSEPSGTYALCI</sequence>